<dbReference type="SUPFAM" id="SSF48498">
    <property type="entry name" value="Tetracyclin repressor-like, C-terminal domain"/>
    <property type="match status" value="1"/>
</dbReference>
<dbReference type="OrthoDB" id="9816296at2"/>
<evidence type="ECO:0000256" key="3">
    <source>
        <dbReference type="ARBA" id="ARBA00023125"/>
    </source>
</evidence>
<dbReference type="EMBL" id="QLMJ01000003">
    <property type="protein sequence ID" value="RAK40148.1"/>
    <property type="molecule type" value="Genomic_DNA"/>
</dbReference>
<evidence type="ECO:0000256" key="1">
    <source>
        <dbReference type="ARBA" id="ARBA00022491"/>
    </source>
</evidence>
<evidence type="ECO:0000259" key="6">
    <source>
        <dbReference type="PROSITE" id="PS50977"/>
    </source>
</evidence>
<dbReference type="PROSITE" id="PS50977">
    <property type="entry name" value="HTH_TETR_2"/>
    <property type="match status" value="1"/>
</dbReference>
<evidence type="ECO:0000256" key="4">
    <source>
        <dbReference type="ARBA" id="ARBA00023163"/>
    </source>
</evidence>
<comment type="caution">
    <text evidence="7">The sequence shown here is derived from an EMBL/GenBank/DDBJ whole genome shotgun (WGS) entry which is preliminary data.</text>
</comment>
<proteinExistence type="predicted"/>
<dbReference type="SUPFAM" id="SSF46689">
    <property type="entry name" value="Homeodomain-like"/>
    <property type="match status" value="1"/>
</dbReference>
<reference evidence="7 8" key="1">
    <citation type="submission" date="2018-06" db="EMBL/GenBank/DDBJ databases">
        <title>Genomic Encyclopedia of Type Strains, Phase III (KMG-III): the genomes of soil and plant-associated and newly described type strains.</title>
        <authorList>
            <person name="Whitman W."/>
        </authorList>
    </citation>
    <scope>NUCLEOTIDE SEQUENCE [LARGE SCALE GENOMIC DNA]</scope>
    <source>
        <strain evidence="7 8">CGMCC 4.7090</strain>
    </source>
</reference>
<dbReference type="Pfam" id="PF13977">
    <property type="entry name" value="TetR_C_6"/>
    <property type="match status" value="1"/>
</dbReference>
<dbReference type="Proteomes" id="UP000249341">
    <property type="component" value="Unassembled WGS sequence"/>
</dbReference>
<evidence type="ECO:0000313" key="8">
    <source>
        <dbReference type="Proteomes" id="UP000249341"/>
    </source>
</evidence>
<keyword evidence="3 5" id="KW-0238">DNA-binding</keyword>
<evidence type="ECO:0000256" key="5">
    <source>
        <dbReference type="PROSITE-ProRule" id="PRU00335"/>
    </source>
</evidence>
<accession>A0A327ZHS0</accession>
<dbReference type="InterPro" id="IPR036271">
    <property type="entry name" value="Tet_transcr_reg_TetR-rel_C_sf"/>
</dbReference>
<dbReference type="PANTHER" id="PTHR30055:SF226">
    <property type="entry name" value="HTH-TYPE TRANSCRIPTIONAL REGULATOR PKSA"/>
    <property type="match status" value="1"/>
</dbReference>
<dbReference type="Pfam" id="PF00440">
    <property type="entry name" value="TetR_N"/>
    <property type="match status" value="1"/>
</dbReference>
<dbReference type="PANTHER" id="PTHR30055">
    <property type="entry name" value="HTH-TYPE TRANSCRIPTIONAL REGULATOR RUTR"/>
    <property type="match status" value="1"/>
</dbReference>
<dbReference type="AlphaFoldDB" id="A0A327ZHS0"/>
<dbReference type="InterPro" id="IPR001647">
    <property type="entry name" value="HTH_TetR"/>
</dbReference>
<keyword evidence="4" id="KW-0804">Transcription</keyword>
<organism evidence="7 8">
    <name type="scientific">Actinoplanes lutulentus</name>
    <dbReference type="NCBI Taxonomy" id="1287878"/>
    <lineage>
        <taxon>Bacteria</taxon>
        <taxon>Bacillati</taxon>
        <taxon>Actinomycetota</taxon>
        <taxon>Actinomycetes</taxon>
        <taxon>Micromonosporales</taxon>
        <taxon>Micromonosporaceae</taxon>
        <taxon>Actinoplanes</taxon>
    </lineage>
</organism>
<feature type="domain" description="HTH tetR-type" evidence="6">
    <location>
        <begin position="8"/>
        <end position="68"/>
    </location>
</feature>
<keyword evidence="2" id="KW-0805">Transcription regulation</keyword>
<protein>
    <submittedName>
        <fullName evidence="7">TetR family transcriptional regulator</fullName>
    </submittedName>
</protein>
<dbReference type="RefSeq" id="WP_111648211.1">
    <property type="nucleotide sequence ID" value="NZ_JACHWI010000009.1"/>
</dbReference>
<dbReference type="InterPro" id="IPR039538">
    <property type="entry name" value="BetI_C"/>
</dbReference>
<dbReference type="GO" id="GO:0000976">
    <property type="term" value="F:transcription cis-regulatory region binding"/>
    <property type="evidence" value="ECO:0007669"/>
    <property type="project" value="TreeGrafter"/>
</dbReference>
<dbReference type="GO" id="GO:0003700">
    <property type="term" value="F:DNA-binding transcription factor activity"/>
    <property type="evidence" value="ECO:0007669"/>
    <property type="project" value="TreeGrafter"/>
</dbReference>
<evidence type="ECO:0000313" key="7">
    <source>
        <dbReference type="EMBL" id="RAK40148.1"/>
    </source>
</evidence>
<dbReference type="Gene3D" id="1.10.357.10">
    <property type="entry name" value="Tetracycline Repressor, domain 2"/>
    <property type="match status" value="1"/>
</dbReference>
<gene>
    <name evidence="7" type="ORF">B0I29_103176</name>
</gene>
<evidence type="ECO:0000256" key="2">
    <source>
        <dbReference type="ARBA" id="ARBA00023015"/>
    </source>
</evidence>
<sequence>MPKVVDHEERRRELAAAVWRVITRDGVANVSMRTVAAESGWSSGALRHYFATRDELLAFACQQVLARVTERITALNPQGEPHEVVRVLLLETMPIDTERHVEASITFAFLALGLGDPKLAAVQRQILVGMSGLCLNLISHLLPMESRERQVSLARRLNAVVDGLSVHILASHLTPAEAVSELDAHLADLPT</sequence>
<dbReference type="InterPro" id="IPR009057">
    <property type="entry name" value="Homeodomain-like_sf"/>
</dbReference>
<feature type="DNA-binding region" description="H-T-H motif" evidence="5">
    <location>
        <begin position="31"/>
        <end position="50"/>
    </location>
</feature>
<name>A0A327ZHS0_9ACTN</name>
<keyword evidence="1" id="KW-0678">Repressor</keyword>
<dbReference type="InterPro" id="IPR050109">
    <property type="entry name" value="HTH-type_TetR-like_transc_reg"/>
</dbReference>
<keyword evidence="8" id="KW-1185">Reference proteome</keyword>